<evidence type="ECO:0000256" key="2">
    <source>
        <dbReference type="SAM" id="Phobius"/>
    </source>
</evidence>
<dbReference type="EMBL" id="FOKI01000017">
    <property type="protein sequence ID" value="SFB20523.1"/>
    <property type="molecule type" value="Genomic_DNA"/>
</dbReference>
<dbReference type="Proteomes" id="UP000198619">
    <property type="component" value="Unassembled WGS sequence"/>
</dbReference>
<evidence type="ECO:0000256" key="1">
    <source>
        <dbReference type="SAM" id="MobiDB-lite"/>
    </source>
</evidence>
<keyword evidence="2" id="KW-0472">Membrane</keyword>
<dbReference type="InterPro" id="IPR019734">
    <property type="entry name" value="TPR_rpt"/>
</dbReference>
<accession>A0A1I0Z8F8</accession>
<dbReference type="SUPFAM" id="SSF48452">
    <property type="entry name" value="TPR-like"/>
    <property type="match status" value="1"/>
</dbReference>
<dbReference type="AlphaFoldDB" id="A0A1I0Z8F8"/>
<protein>
    <submittedName>
        <fullName evidence="3">Tetratricopeptide repeat-containing protein</fullName>
    </submittedName>
</protein>
<dbReference type="RefSeq" id="WP_090041584.1">
    <property type="nucleotide sequence ID" value="NZ_FOKI01000017.1"/>
</dbReference>
<dbReference type="STRING" id="84698.SAMN04488528_101760"/>
<name>A0A1I0Z8F8_9CLOT</name>
<feature type="compositionally biased region" description="Basic and acidic residues" evidence="1">
    <location>
        <begin position="239"/>
        <end position="248"/>
    </location>
</feature>
<gene>
    <name evidence="3" type="ORF">SAMN04488528_101760</name>
</gene>
<feature type="region of interest" description="Disordered" evidence="1">
    <location>
        <begin position="225"/>
        <end position="248"/>
    </location>
</feature>
<keyword evidence="2" id="KW-0812">Transmembrane</keyword>
<organism evidence="3 4">
    <name type="scientific">Clostridium frigidicarnis</name>
    <dbReference type="NCBI Taxonomy" id="84698"/>
    <lineage>
        <taxon>Bacteria</taxon>
        <taxon>Bacillati</taxon>
        <taxon>Bacillota</taxon>
        <taxon>Clostridia</taxon>
        <taxon>Eubacteriales</taxon>
        <taxon>Clostridiaceae</taxon>
        <taxon>Clostridium</taxon>
    </lineage>
</organism>
<sequence>MKKNSKKAYKKALDFYEKGQIHKALKICDDEISDNINNSAIINLKGLILYIKGNLNEAKQVWKLNAEVNNDSISQKYLASISRDDEKEKLYLKALKLSNENKVRLAVDDLKLCLESDFNTLDVNNLYANCAIKLAEYDKAKLAIEKVLSIDKNNKEAIYLKKSLVKLGVIKNGSSKTALKVSLISVLTLALVIGMVKTIPLIKNKDLLSRKESINEEVIIQEDKIPKQEEVSESNNKPASEKESDKKSFSREEVIKKIEDRDYKFINNIINEYDVNKLSVNEKVAYNSAIDFMKEYGVDLCYKEATEKIKDENFVEGDELLSIAEKYADNSYLMEHIIYFRGNCNEKIGNIEESLKFYKNYINKYTKGEYKGEVLYRLVVNYEKIDKNMAKKYAEELENNFPDSMYNNSVIKNIIN</sequence>
<evidence type="ECO:0000313" key="4">
    <source>
        <dbReference type="Proteomes" id="UP000198619"/>
    </source>
</evidence>
<feature type="transmembrane region" description="Helical" evidence="2">
    <location>
        <begin position="181"/>
        <end position="202"/>
    </location>
</feature>
<evidence type="ECO:0000313" key="3">
    <source>
        <dbReference type="EMBL" id="SFB20523.1"/>
    </source>
</evidence>
<dbReference type="Pfam" id="PF13174">
    <property type="entry name" value="TPR_6"/>
    <property type="match status" value="1"/>
</dbReference>
<dbReference type="Gene3D" id="1.25.40.1040">
    <property type="match status" value="1"/>
</dbReference>
<reference evidence="3 4" key="1">
    <citation type="submission" date="2016-10" db="EMBL/GenBank/DDBJ databases">
        <authorList>
            <person name="de Groot N.N."/>
        </authorList>
    </citation>
    <scope>NUCLEOTIDE SEQUENCE [LARGE SCALE GENOMIC DNA]</scope>
    <source>
        <strain evidence="3 4">DSM 12271</strain>
    </source>
</reference>
<proteinExistence type="predicted"/>
<keyword evidence="4" id="KW-1185">Reference proteome</keyword>
<keyword evidence="2" id="KW-1133">Transmembrane helix</keyword>
<dbReference type="InterPro" id="IPR011990">
    <property type="entry name" value="TPR-like_helical_dom_sf"/>
</dbReference>
<dbReference type="Gene3D" id="1.25.40.10">
    <property type="entry name" value="Tetratricopeptide repeat domain"/>
    <property type="match status" value="2"/>
</dbReference>